<dbReference type="AlphaFoldDB" id="A0A4Q7JGV3"/>
<dbReference type="PANTHER" id="PTHR43464:SF19">
    <property type="entry name" value="UBIQUINONE BIOSYNTHESIS O-METHYLTRANSFERASE, MITOCHONDRIAL"/>
    <property type="match status" value="1"/>
</dbReference>
<comment type="caution">
    <text evidence="5">The sequence shown here is derived from an EMBL/GenBank/DDBJ whole genome shotgun (WGS) entry which is preliminary data.</text>
</comment>
<dbReference type="GO" id="GO:0032259">
    <property type="term" value="P:methylation"/>
    <property type="evidence" value="ECO:0007669"/>
    <property type="project" value="UniProtKB-KW"/>
</dbReference>
<dbReference type="CDD" id="cd02440">
    <property type="entry name" value="AdoMet_MTases"/>
    <property type="match status" value="1"/>
</dbReference>
<keyword evidence="6" id="KW-1185">Reference proteome</keyword>
<evidence type="ECO:0000313" key="6">
    <source>
        <dbReference type="Proteomes" id="UP000292003"/>
    </source>
</evidence>
<dbReference type="Gene3D" id="2.20.130.10">
    <property type="entry name" value="CAC2371-like domains"/>
    <property type="match status" value="1"/>
</dbReference>
<dbReference type="SUPFAM" id="SSF53335">
    <property type="entry name" value="S-adenosyl-L-methionine-dependent methyltransferases"/>
    <property type="match status" value="1"/>
</dbReference>
<dbReference type="InterPro" id="IPR041698">
    <property type="entry name" value="Methyltransf_25"/>
</dbReference>
<gene>
    <name evidence="5" type="ORF">EWH70_03100</name>
</gene>
<keyword evidence="3" id="KW-0949">S-adenosyl-L-methionine</keyword>
<accession>A0A4Q7JGV3</accession>
<dbReference type="Gene3D" id="3.40.50.150">
    <property type="entry name" value="Vaccinia Virus protein VP39"/>
    <property type="match status" value="1"/>
</dbReference>
<evidence type="ECO:0000256" key="3">
    <source>
        <dbReference type="ARBA" id="ARBA00022691"/>
    </source>
</evidence>
<protein>
    <submittedName>
        <fullName evidence="5">Class I SAM-dependent methyltransferase</fullName>
    </submittedName>
</protein>
<reference evidence="5 6" key="1">
    <citation type="submission" date="2019-02" db="EMBL/GenBank/DDBJ databases">
        <title>Draft genome sequence of Amycolatopsis sp. 8-3EHSu isolated from roots of Suaeda maritima.</title>
        <authorList>
            <person name="Duangmal K."/>
            <person name="Chantavorakit T."/>
        </authorList>
    </citation>
    <scope>NUCLEOTIDE SEQUENCE [LARGE SCALE GENOMIC DNA]</scope>
    <source>
        <strain evidence="5 6">8-3EHSu</strain>
    </source>
</reference>
<evidence type="ECO:0000256" key="2">
    <source>
        <dbReference type="ARBA" id="ARBA00022679"/>
    </source>
</evidence>
<evidence type="ECO:0000259" key="4">
    <source>
        <dbReference type="Pfam" id="PF13649"/>
    </source>
</evidence>
<name>A0A4Q7JGV3_9PSEU</name>
<evidence type="ECO:0000313" key="5">
    <source>
        <dbReference type="EMBL" id="RZQ66154.1"/>
    </source>
</evidence>
<proteinExistence type="predicted"/>
<keyword evidence="2 5" id="KW-0808">Transferase</keyword>
<dbReference type="GO" id="GO:0008168">
    <property type="term" value="F:methyltransferase activity"/>
    <property type="evidence" value="ECO:0007669"/>
    <property type="project" value="UniProtKB-KW"/>
</dbReference>
<dbReference type="EMBL" id="SFCC01000001">
    <property type="protein sequence ID" value="RZQ66154.1"/>
    <property type="molecule type" value="Genomic_DNA"/>
</dbReference>
<dbReference type="Pfam" id="PF13649">
    <property type="entry name" value="Methyltransf_25"/>
    <property type="match status" value="1"/>
</dbReference>
<evidence type="ECO:0000256" key="1">
    <source>
        <dbReference type="ARBA" id="ARBA00022603"/>
    </source>
</evidence>
<dbReference type="Proteomes" id="UP000292003">
    <property type="component" value="Unassembled WGS sequence"/>
</dbReference>
<sequence length="239" mass="26303">MYELGYVEVYDLVMRGRGKNYAGEAAEVARLARLRNPAASSLLDVACGTGLHLEQYATLFTDVEGVDLSEDMLALARSRVPGLRGVRANMRALDLDGRFDVITCMFAVPHLESVDELTAMIDSLLRHLTPGGLVVVEPWYGPAEFLSGYTGADVIRESDRSIVRLSHSTLVPGRADRARMVVHYAVAEAERGLADFTEAVELTLFTHEEYREAFARAGCSAEFVSSPYFPLGLWIARQA</sequence>
<keyword evidence="1 5" id="KW-0489">Methyltransferase</keyword>
<dbReference type="OrthoDB" id="189743at2"/>
<dbReference type="PANTHER" id="PTHR43464">
    <property type="entry name" value="METHYLTRANSFERASE"/>
    <property type="match status" value="1"/>
</dbReference>
<dbReference type="InterPro" id="IPR029063">
    <property type="entry name" value="SAM-dependent_MTases_sf"/>
</dbReference>
<feature type="domain" description="Methyltransferase" evidence="4">
    <location>
        <begin position="43"/>
        <end position="132"/>
    </location>
</feature>
<organism evidence="5 6">
    <name type="scientific">Amycolatopsis suaedae</name>
    <dbReference type="NCBI Taxonomy" id="2510978"/>
    <lineage>
        <taxon>Bacteria</taxon>
        <taxon>Bacillati</taxon>
        <taxon>Actinomycetota</taxon>
        <taxon>Actinomycetes</taxon>
        <taxon>Pseudonocardiales</taxon>
        <taxon>Pseudonocardiaceae</taxon>
        <taxon>Amycolatopsis</taxon>
    </lineage>
</organism>